<dbReference type="GO" id="GO:0120009">
    <property type="term" value="P:intermembrane lipid transfer"/>
    <property type="evidence" value="ECO:0007669"/>
    <property type="project" value="UniProtKB-ARBA"/>
</dbReference>
<dbReference type="AlphaFoldDB" id="A0A8J4Q4C5"/>
<evidence type="ECO:0000313" key="3">
    <source>
        <dbReference type="EMBL" id="KAF2078042.1"/>
    </source>
</evidence>
<dbReference type="GO" id="GO:0016020">
    <property type="term" value="C:membrane"/>
    <property type="evidence" value="ECO:0007669"/>
    <property type="project" value="TreeGrafter"/>
</dbReference>
<accession>A0A8J4Q4C5</accession>
<feature type="region of interest" description="Disordered" evidence="2">
    <location>
        <begin position="520"/>
        <end position="544"/>
    </location>
</feature>
<dbReference type="GO" id="GO:0032934">
    <property type="term" value="F:sterol binding"/>
    <property type="evidence" value="ECO:0007669"/>
    <property type="project" value="TreeGrafter"/>
</dbReference>
<dbReference type="PANTHER" id="PTHR10972">
    <property type="entry name" value="OXYSTEROL-BINDING PROTEIN-RELATED"/>
    <property type="match status" value="1"/>
</dbReference>
<dbReference type="Gene3D" id="2.40.160.120">
    <property type="match status" value="1"/>
</dbReference>
<dbReference type="Proteomes" id="UP000695562">
    <property type="component" value="Unassembled WGS sequence"/>
</dbReference>
<evidence type="ECO:0000313" key="4">
    <source>
        <dbReference type="Proteomes" id="UP000695562"/>
    </source>
</evidence>
<dbReference type="SUPFAM" id="SSF144000">
    <property type="entry name" value="Oxysterol-binding protein-like"/>
    <property type="match status" value="1"/>
</dbReference>
<sequence length="544" mass="62473">MFFKKLVGKEPKSSRGSSSSTPPISSPSMSPVGSPIQKSKYDNIETTQEELDNIDFGKDTDSTVPPEDKKNLWKKVKGLVGKDPMSLVSLPVYFFEPITVLQSQCEPLRFVELIEKACTLNDPIERLIYITAFNVAVFSSYIRTAKPFNPLLGETFEYIPKDGSYKIFGEQVSHHPPIGVVYTTAGEFSLQQESWITTKFWGNSLDVFSHGQNHLKLHKSGDHYTWRVPSSICHNIILGRMWIEHHGDLTIVNEATGDKAVINFQKAGWFEGGQKKISGSIVDGQGRMRCQVSGKWNQHVKIRQLDQNGIKSKEFIVWEAKPEPKEVLNKWNHGPFIQSLNEMTPEHESILPPTDSRVRMDRRYLEREDNKMANKEKNRIEENEREKRKEREAKGIEWRPNYFTKRADKQFGYRWDFTGDYWSEREKRIETVVSKKEAQRQPFNIRAIPTYKEDPPIISTHRNTISKQDSKNQQHQVSREGSLEDKMTNTSISTDNQGHIVTTTRTTTTTVLQDSHDAKLEGFEDNGDHHVIRFSSPAQGQSSR</sequence>
<protein>
    <recommendedName>
        <fullName evidence="5">Oxysterol binding family protein</fullName>
    </recommendedName>
</protein>
<dbReference type="EMBL" id="AJWJ01000013">
    <property type="protein sequence ID" value="KAF2078042.1"/>
    <property type="molecule type" value="Genomic_DNA"/>
</dbReference>
<dbReference type="Gene3D" id="3.30.70.3490">
    <property type="match status" value="1"/>
</dbReference>
<feature type="region of interest" description="Disordered" evidence="2">
    <location>
        <begin position="370"/>
        <end position="391"/>
    </location>
</feature>
<comment type="caution">
    <text evidence="3">The sequence shown here is derived from an EMBL/GenBank/DDBJ whole genome shotgun (WGS) entry which is preliminary data.</text>
</comment>
<dbReference type="PANTHER" id="PTHR10972:SF202">
    <property type="entry name" value="OXYSTEROL-BINDING PROTEIN 11"/>
    <property type="match status" value="1"/>
</dbReference>
<keyword evidence="4" id="KW-1185">Reference proteome</keyword>
<dbReference type="InterPro" id="IPR037239">
    <property type="entry name" value="OSBP_sf"/>
</dbReference>
<feature type="compositionally biased region" description="Basic and acidic residues" evidence="2">
    <location>
        <begin position="468"/>
        <end position="487"/>
    </location>
</feature>
<gene>
    <name evidence="3" type="ORF">CYY_000680</name>
</gene>
<evidence type="ECO:0000256" key="1">
    <source>
        <dbReference type="ARBA" id="ARBA00008842"/>
    </source>
</evidence>
<organism evidence="3 4">
    <name type="scientific">Polysphondylium violaceum</name>
    <dbReference type="NCBI Taxonomy" id="133409"/>
    <lineage>
        <taxon>Eukaryota</taxon>
        <taxon>Amoebozoa</taxon>
        <taxon>Evosea</taxon>
        <taxon>Eumycetozoa</taxon>
        <taxon>Dictyostelia</taxon>
        <taxon>Dictyosteliales</taxon>
        <taxon>Dictyosteliaceae</taxon>
        <taxon>Polysphondylium</taxon>
    </lineage>
</organism>
<dbReference type="FunFam" id="2.40.160.120:FF:000001">
    <property type="entry name" value="Oxysterol-binding protein"/>
    <property type="match status" value="1"/>
</dbReference>
<reference evidence="3" key="1">
    <citation type="submission" date="2020-01" db="EMBL/GenBank/DDBJ databases">
        <title>Development of genomics and gene disruption for Polysphondylium violaceum indicates a role for the polyketide synthase stlB in stalk morphogenesis.</title>
        <authorList>
            <person name="Narita B."/>
            <person name="Kawabe Y."/>
            <person name="Kin K."/>
            <person name="Saito T."/>
            <person name="Gibbs R."/>
            <person name="Kuspa A."/>
            <person name="Muzny D."/>
            <person name="Queller D."/>
            <person name="Richards S."/>
            <person name="Strassman J."/>
            <person name="Sucgang R."/>
            <person name="Worley K."/>
            <person name="Schaap P."/>
        </authorList>
    </citation>
    <scope>NUCLEOTIDE SEQUENCE</scope>
    <source>
        <strain evidence="3">QSvi11</strain>
    </source>
</reference>
<dbReference type="OrthoDB" id="1854502at2759"/>
<feature type="region of interest" description="Disordered" evidence="2">
    <location>
        <begin position="1"/>
        <end position="44"/>
    </location>
</feature>
<name>A0A8J4Q4C5_9MYCE</name>
<comment type="similarity">
    <text evidence="1">Belongs to the OSBP family.</text>
</comment>
<dbReference type="Pfam" id="PF01237">
    <property type="entry name" value="Oxysterol_BP"/>
    <property type="match status" value="1"/>
</dbReference>
<feature type="region of interest" description="Disordered" evidence="2">
    <location>
        <begin position="464"/>
        <end position="494"/>
    </location>
</feature>
<feature type="compositionally biased region" description="Basic and acidic residues" evidence="2">
    <location>
        <begin position="520"/>
        <end position="531"/>
    </location>
</feature>
<evidence type="ECO:0000256" key="2">
    <source>
        <dbReference type="SAM" id="MobiDB-lite"/>
    </source>
</evidence>
<proteinExistence type="inferred from homology"/>
<dbReference type="GO" id="GO:0005829">
    <property type="term" value="C:cytosol"/>
    <property type="evidence" value="ECO:0007669"/>
    <property type="project" value="TreeGrafter"/>
</dbReference>
<evidence type="ECO:0008006" key="5">
    <source>
        <dbReference type="Google" id="ProtNLM"/>
    </source>
</evidence>
<feature type="compositionally biased region" description="Low complexity" evidence="2">
    <location>
        <begin position="14"/>
        <end position="35"/>
    </location>
</feature>
<dbReference type="InterPro" id="IPR000648">
    <property type="entry name" value="Oxysterol-bd"/>
</dbReference>